<dbReference type="SFLD" id="SFLDG01088">
    <property type="entry name" value="antiviral_proteins"/>
    <property type="match status" value="1"/>
</dbReference>
<dbReference type="RefSeq" id="WP_146786378.1">
    <property type="nucleotide sequence ID" value="NZ_VOLT01000004.1"/>
</dbReference>
<evidence type="ECO:0000256" key="4">
    <source>
        <dbReference type="ARBA" id="ARBA00022723"/>
    </source>
</evidence>
<dbReference type="SFLD" id="SFLDG01067">
    <property type="entry name" value="SPASM/twitch_domain_containing"/>
    <property type="match status" value="1"/>
</dbReference>
<comment type="cofactor">
    <cofactor evidence="1">
        <name>[4Fe-4S] cluster</name>
        <dbReference type="ChEBI" id="CHEBI:49883"/>
    </cofactor>
</comment>
<dbReference type="InterPro" id="IPR007197">
    <property type="entry name" value="rSAM"/>
</dbReference>
<dbReference type="InterPro" id="IPR058240">
    <property type="entry name" value="rSAM_sf"/>
</dbReference>
<dbReference type="EMBL" id="VOLT01000004">
    <property type="protein sequence ID" value="TWX68542.1"/>
    <property type="molecule type" value="Genomic_DNA"/>
</dbReference>
<keyword evidence="4" id="KW-0479">Metal-binding</keyword>
<evidence type="ECO:0000313" key="11">
    <source>
        <dbReference type="Proteomes" id="UP000321822"/>
    </source>
</evidence>
<evidence type="ECO:0000313" key="10">
    <source>
        <dbReference type="EMBL" id="TWX68542.1"/>
    </source>
</evidence>
<dbReference type="GO" id="GO:0051539">
    <property type="term" value="F:4 iron, 4 sulfur cluster binding"/>
    <property type="evidence" value="ECO:0007669"/>
    <property type="project" value="UniProtKB-KW"/>
</dbReference>
<evidence type="ECO:0000256" key="8">
    <source>
        <dbReference type="ARBA" id="ARBA00039667"/>
    </source>
</evidence>
<dbReference type="OrthoDB" id="9792276at2"/>
<organism evidence="10 11">
    <name type="scientific">Colwellia demingiae</name>
    <dbReference type="NCBI Taxonomy" id="89401"/>
    <lineage>
        <taxon>Bacteria</taxon>
        <taxon>Pseudomonadati</taxon>
        <taxon>Pseudomonadota</taxon>
        <taxon>Gammaproteobacteria</taxon>
        <taxon>Alteromonadales</taxon>
        <taxon>Colwelliaceae</taxon>
        <taxon>Colwellia</taxon>
    </lineage>
</organism>
<evidence type="ECO:0000256" key="2">
    <source>
        <dbReference type="ARBA" id="ARBA00022485"/>
    </source>
</evidence>
<dbReference type="GO" id="GO:0003824">
    <property type="term" value="F:catalytic activity"/>
    <property type="evidence" value="ECO:0007669"/>
    <property type="project" value="InterPro"/>
</dbReference>
<evidence type="ECO:0000256" key="5">
    <source>
        <dbReference type="ARBA" id="ARBA00023004"/>
    </source>
</evidence>
<dbReference type="GO" id="GO:0046872">
    <property type="term" value="F:metal ion binding"/>
    <property type="evidence" value="ECO:0007669"/>
    <property type="project" value="UniProtKB-KW"/>
</dbReference>
<comment type="caution">
    <text evidence="10">The sequence shown here is derived from an EMBL/GenBank/DDBJ whole genome shotgun (WGS) entry which is preliminary data.</text>
</comment>
<keyword evidence="7" id="KW-0051">Antiviral defense</keyword>
<dbReference type="Gene3D" id="3.20.20.70">
    <property type="entry name" value="Aldolase class I"/>
    <property type="match status" value="1"/>
</dbReference>
<dbReference type="Proteomes" id="UP000321822">
    <property type="component" value="Unassembled WGS sequence"/>
</dbReference>
<dbReference type="CDD" id="cd01335">
    <property type="entry name" value="Radical_SAM"/>
    <property type="match status" value="1"/>
</dbReference>
<dbReference type="InterPro" id="IPR013785">
    <property type="entry name" value="Aldolase_TIM"/>
</dbReference>
<feature type="domain" description="Radical SAM core" evidence="9">
    <location>
        <begin position="13"/>
        <end position="238"/>
    </location>
</feature>
<dbReference type="SUPFAM" id="SSF102114">
    <property type="entry name" value="Radical SAM enzymes"/>
    <property type="match status" value="1"/>
</dbReference>
<dbReference type="PANTHER" id="PTHR21339">
    <property type="entry name" value="RADICAL S-ADENOSYL METHIONINE DOMAIN-CONTAINING PROTEIN 2"/>
    <property type="match status" value="1"/>
</dbReference>
<keyword evidence="5" id="KW-0408">Iron</keyword>
<dbReference type="Pfam" id="PF04055">
    <property type="entry name" value="Radical_SAM"/>
    <property type="match status" value="1"/>
</dbReference>
<evidence type="ECO:0000256" key="3">
    <source>
        <dbReference type="ARBA" id="ARBA00022691"/>
    </source>
</evidence>
<dbReference type="AlphaFoldDB" id="A0A5C6QIV2"/>
<evidence type="ECO:0000256" key="7">
    <source>
        <dbReference type="ARBA" id="ARBA00023118"/>
    </source>
</evidence>
<name>A0A5C6QIV2_9GAMM</name>
<protein>
    <recommendedName>
        <fullName evidence="8">S-adenosylmethionine-dependent nucleotide dehydratase</fullName>
    </recommendedName>
</protein>
<dbReference type="NCBIfam" id="NF038283">
    <property type="entry name" value="viperin_w_prok"/>
    <property type="match status" value="1"/>
</dbReference>
<dbReference type="PROSITE" id="PS51918">
    <property type="entry name" value="RADICAL_SAM"/>
    <property type="match status" value="1"/>
</dbReference>
<sequence length="315" mass="35814">MKNIERTINETYTPSELVINWHITEACNYNCTYCFAKWGKPNELHRSLEAIEKLLDNLADYFIKGNSSLKQKLGYENVRLNIAGGEPMMLGSTFSIVLMLAKQKGFKTSIITNGHYLLNSKFDLPNNVLDMVGISFDSQRYDVRCEIGRVDRKGNSLSSDDLKFALKKLSSTQKGIKTKINTVVNKLNWQENFSSLISEIKPYKWKILHVMPYGEDELLISKEQFNYFVNMHSNAGLPIFAESNSAMTESYLMIDPKGRFYQNSSSGPGYKYSECINDIGAEVALKQINFNHAVFIARYFPIESIAILENKVVAS</sequence>
<keyword evidence="11" id="KW-1185">Reference proteome</keyword>
<gene>
    <name evidence="10" type="ORF">ESZ36_08590</name>
</gene>
<dbReference type="SFLD" id="SFLDS00029">
    <property type="entry name" value="Radical_SAM"/>
    <property type="match status" value="1"/>
</dbReference>
<keyword evidence="2" id="KW-0004">4Fe-4S</keyword>
<accession>A0A5C6QIV2</accession>
<dbReference type="InterPro" id="IPR051196">
    <property type="entry name" value="RSAD2/Viperin_antiviral"/>
</dbReference>
<keyword evidence="3" id="KW-0949">S-adenosyl-L-methionine</keyword>
<keyword evidence="6" id="KW-0411">Iron-sulfur</keyword>
<reference evidence="10 11" key="1">
    <citation type="submission" date="2019-07" db="EMBL/GenBank/DDBJ databases">
        <title>Genomes of sea-ice associated Colwellia species.</title>
        <authorList>
            <person name="Bowman J.P."/>
        </authorList>
    </citation>
    <scope>NUCLEOTIDE SEQUENCE [LARGE SCALE GENOMIC DNA]</scope>
    <source>
        <strain evidence="10 11">ACAM 459</strain>
    </source>
</reference>
<evidence type="ECO:0000256" key="6">
    <source>
        <dbReference type="ARBA" id="ARBA00023014"/>
    </source>
</evidence>
<dbReference type="PANTHER" id="PTHR21339:SF0">
    <property type="entry name" value="S-ADENOSYLMETHIONINE-DEPENDENT NUCLEOTIDE DEHYDRATASE RSAD2"/>
    <property type="match status" value="1"/>
</dbReference>
<evidence type="ECO:0000256" key="1">
    <source>
        <dbReference type="ARBA" id="ARBA00001966"/>
    </source>
</evidence>
<dbReference type="GO" id="GO:0051607">
    <property type="term" value="P:defense response to virus"/>
    <property type="evidence" value="ECO:0007669"/>
    <property type="project" value="UniProtKB-KW"/>
</dbReference>
<evidence type="ECO:0000259" key="9">
    <source>
        <dbReference type="PROSITE" id="PS51918"/>
    </source>
</evidence>
<proteinExistence type="predicted"/>